<reference evidence="2" key="1">
    <citation type="journal article" date="2019" name="Int. J. Syst. Evol. Microbiol.">
        <title>The Global Catalogue of Microorganisms (GCM) 10K type strain sequencing project: providing services to taxonomists for standard genome sequencing and annotation.</title>
        <authorList>
            <consortium name="The Broad Institute Genomics Platform"/>
            <consortium name="The Broad Institute Genome Sequencing Center for Infectious Disease"/>
            <person name="Wu L."/>
            <person name="Ma J."/>
        </authorList>
    </citation>
    <scope>NUCLEOTIDE SEQUENCE [LARGE SCALE GENOMIC DNA]</scope>
    <source>
        <strain evidence="2">CGMCC 1.15795</strain>
    </source>
</reference>
<keyword evidence="2" id="KW-1185">Reference proteome</keyword>
<comment type="caution">
    <text evidence="1">The sequence shown here is derived from an EMBL/GenBank/DDBJ whole genome shotgun (WGS) entry which is preliminary data.</text>
</comment>
<evidence type="ECO:0000313" key="1">
    <source>
        <dbReference type="EMBL" id="MFD1873817.1"/>
    </source>
</evidence>
<proteinExistence type="predicted"/>
<accession>A0ABW4QWU5</accession>
<dbReference type="EMBL" id="JBHUFD010000005">
    <property type="protein sequence ID" value="MFD1873817.1"/>
    <property type="molecule type" value="Genomic_DNA"/>
</dbReference>
<organism evidence="1 2">
    <name type="scientific">Hymenobacter bucti</name>
    <dbReference type="NCBI Taxonomy" id="1844114"/>
    <lineage>
        <taxon>Bacteria</taxon>
        <taxon>Pseudomonadati</taxon>
        <taxon>Bacteroidota</taxon>
        <taxon>Cytophagia</taxon>
        <taxon>Cytophagales</taxon>
        <taxon>Hymenobacteraceae</taxon>
        <taxon>Hymenobacter</taxon>
    </lineage>
</organism>
<sequence length="75" mass="8702">MNPRDLPEVVAKLIMEMHEAQAKLRGLREDMQAMPDRIGMAVVKSLESFLKRLLEHDGQVKNHEQRLNRLENPQA</sequence>
<dbReference type="RefSeq" id="WP_382315042.1">
    <property type="nucleotide sequence ID" value="NZ_JBHUFD010000005.1"/>
</dbReference>
<evidence type="ECO:0000313" key="2">
    <source>
        <dbReference type="Proteomes" id="UP001597197"/>
    </source>
</evidence>
<gene>
    <name evidence="1" type="ORF">ACFSDX_15330</name>
</gene>
<dbReference type="Proteomes" id="UP001597197">
    <property type="component" value="Unassembled WGS sequence"/>
</dbReference>
<protein>
    <submittedName>
        <fullName evidence="1">Uncharacterized protein</fullName>
    </submittedName>
</protein>
<name>A0ABW4QWU5_9BACT</name>